<protein>
    <submittedName>
        <fullName evidence="2">Uncharacterized protein</fullName>
    </submittedName>
</protein>
<organism evidence="2 3">
    <name type="scientific">Aristolochia fimbriata</name>
    <name type="common">White veined hardy Dutchman's pipe vine</name>
    <dbReference type="NCBI Taxonomy" id="158543"/>
    <lineage>
        <taxon>Eukaryota</taxon>
        <taxon>Viridiplantae</taxon>
        <taxon>Streptophyta</taxon>
        <taxon>Embryophyta</taxon>
        <taxon>Tracheophyta</taxon>
        <taxon>Spermatophyta</taxon>
        <taxon>Magnoliopsida</taxon>
        <taxon>Magnoliidae</taxon>
        <taxon>Piperales</taxon>
        <taxon>Aristolochiaceae</taxon>
        <taxon>Aristolochia</taxon>
    </lineage>
</organism>
<accession>A0AAV7ES56</accession>
<reference evidence="2 3" key="1">
    <citation type="submission" date="2021-07" db="EMBL/GenBank/DDBJ databases">
        <title>The Aristolochia fimbriata genome: insights into angiosperm evolution, floral development and chemical biosynthesis.</title>
        <authorList>
            <person name="Jiao Y."/>
        </authorList>
    </citation>
    <scope>NUCLEOTIDE SEQUENCE [LARGE SCALE GENOMIC DNA]</scope>
    <source>
        <strain evidence="2">IBCAS-2021</strain>
        <tissue evidence="2">Leaf</tissue>
    </source>
</reference>
<gene>
    <name evidence="2" type="ORF">H6P81_010890</name>
</gene>
<proteinExistence type="predicted"/>
<dbReference type="Proteomes" id="UP000825729">
    <property type="component" value="Unassembled WGS sequence"/>
</dbReference>
<evidence type="ECO:0000313" key="3">
    <source>
        <dbReference type="Proteomes" id="UP000825729"/>
    </source>
</evidence>
<name>A0AAV7ES56_ARIFI</name>
<evidence type="ECO:0000313" key="2">
    <source>
        <dbReference type="EMBL" id="KAG9450925.1"/>
    </source>
</evidence>
<dbReference type="AlphaFoldDB" id="A0AAV7ES56"/>
<evidence type="ECO:0000256" key="1">
    <source>
        <dbReference type="SAM" id="MobiDB-lite"/>
    </source>
</evidence>
<comment type="caution">
    <text evidence="2">The sequence shown here is derived from an EMBL/GenBank/DDBJ whole genome shotgun (WGS) entry which is preliminary data.</text>
</comment>
<dbReference type="EMBL" id="JAINDJ010000004">
    <property type="protein sequence ID" value="KAG9450925.1"/>
    <property type="molecule type" value="Genomic_DNA"/>
</dbReference>
<sequence>MILHTDPVKRGGPGRRSWTSISFDSSAPLPSPGTEYTTKRLRLDLLLASPRETDPKNQVGLKDANGAYMRPNSAKSEEKNNKSWVPTVQVQGGGTDKPSYHRQRLIFHRIDLDCERGSGPGVSHKATVLGSWSGYIE</sequence>
<keyword evidence="3" id="KW-1185">Reference proteome</keyword>
<feature type="region of interest" description="Disordered" evidence="1">
    <location>
        <begin position="1"/>
        <end position="100"/>
    </location>
</feature>